<comment type="caution">
    <text evidence="2">The sequence shown here is derived from an EMBL/GenBank/DDBJ whole genome shotgun (WGS) entry which is preliminary data.</text>
</comment>
<name>A0A2S8FSE0_9BACT</name>
<gene>
    <name evidence="2" type="ORF">C5Y98_14195</name>
</gene>
<evidence type="ECO:0000313" key="3">
    <source>
        <dbReference type="Proteomes" id="UP000239388"/>
    </source>
</evidence>
<evidence type="ECO:0000313" key="2">
    <source>
        <dbReference type="EMBL" id="PQO35101.1"/>
    </source>
</evidence>
<accession>A0A2S8FSE0</accession>
<dbReference type="Proteomes" id="UP000239388">
    <property type="component" value="Unassembled WGS sequence"/>
</dbReference>
<sequence length="108" mass="11907">MRPILTNEASSPRPKLSSKSKTESRAENYSGDAAWEQFVALHRRQPRSGVSYRVADFPDLPPIPPEMTDVFTVAVSLFGPAKTKTWLTQPIPALDGQTPQVWASPLST</sequence>
<dbReference type="OrthoDB" id="9966448at2"/>
<evidence type="ECO:0000256" key="1">
    <source>
        <dbReference type="SAM" id="MobiDB-lite"/>
    </source>
</evidence>
<protein>
    <submittedName>
        <fullName evidence="2">Uncharacterized protein</fullName>
    </submittedName>
</protein>
<feature type="compositionally biased region" description="Low complexity" evidence="1">
    <location>
        <begin position="10"/>
        <end position="19"/>
    </location>
</feature>
<dbReference type="RefSeq" id="WP_105354923.1">
    <property type="nucleotide sequence ID" value="NZ_PUIB01000016.1"/>
</dbReference>
<feature type="region of interest" description="Disordered" evidence="1">
    <location>
        <begin position="1"/>
        <end position="29"/>
    </location>
</feature>
<dbReference type="AlphaFoldDB" id="A0A2S8FSE0"/>
<organism evidence="2 3">
    <name type="scientific">Blastopirellula marina</name>
    <dbReference type="NCBI Taxonomy" id="124"/>
    <lineage>
        <taxon>Bacteria</taxon>
        <taxon>Pseudomonadati</taxon>
        <taxon>Planctomycetota</taxon>
        <taxon>Planctomycetia</taxon>
        <taxon>Pirellulales</taxon>
        <taxon>Pirellulaceae</taxon>
        <taxon>Blastopirellula</taxon>
    </lineage>
</organism>
<dbReference type="EMBL" id="PUIB01000016">
    <property type="protein sequence ID" value="PQO35101.1"/>
    <property type="molecule type" value="Genomic_DNA"/>
</dbReference>
<proteinExistence type="predicted"/>
<reference evidence="2 3" key="1">
    <citation type="submission" date="2018-02" db="EMBL/GenBank/DDBJ databases">
        <title>Comparative genomes isolates from brazilian mangrove.</title>
        <authorList>
            <person name="Araujo J.E."/>
            <person name="Taketani R.G."/>
            <person name="Silva M.C.P."/>
            <person name="Loureco M.V."/>
            <person name="Andreote F.D."/>
        </authorList>
    </citation>
    <scope>NUCLEOTIDE SEQUENCE [LARGE SCALE GENOMIC DNA]</scope>
    <source>
        <strain evidence="2 3">NAP PRIS-MGV</strain>
    </source>
</reference>